<gene>
    <name evidence="3" type="ORF">SAMN05660991_04065</name>
</gene>
<accession>A0A1H8W4X1</accession>
<dbReference type="STRING" id="673521.SAMN05660991_04065"/>
<feature type="domain" description="SGNH hydrolase-type esterase" evidence="2">
    <location>
        <begin position="69"/>
        <end position="224"/>
    </location>
</feature>
<name>A0A1H8W4X1_9ACTN</name>
<evidence type="ECO:0000256" key="1">
    <source>
        <dbReference type="SAM" id="Phobius"/>
    </source>
</evidence>
<organism evidence="3 4">
    <name type="scientific">Trujillonella endophytica</name>
    <dbReference type="NCBI Taxonomy" id="673521"/>
    <lineage>
        <taxon>Bacteria</taxon>
        <taxon>Bacillati</taxon>
        <taxon>Actinomycetota</taxon>
        <taxon>Actinomycetes</taxon>
        <taxon>Geodermatophilales</taxon>
        <taxon>Geodermatophilaceae</taxon>
        <taxon>Trujillonella</taxon>
    </lineage>
</organism>
<dbReference type="InterPro" id="IPR013830">
    <property type="entry name" value="SGNH_hydro"/>
</dbReference>
<evidence type="ECO:0000259" key="2">
    <source>
        <dbReference type="Pfam" id="PF13472"/>
    </source>
</evidence>
<dbReference type="Proteomes" id="UP000198960">
    <property type="component" value="Unassembled WGS sequence"/>
</dbReference>
<keyword evidence="1" id="KW-0472">Membrane</keyword>
<dbReference type="SUPFAM" id="SSF52266">
    <property type="entry name" value="SGNH hydrolase"/>
    <property type="match status" value="1"/>
</dbReference>
<feature type="transmembrane region" description="Helical" evidence="1">
    <location>
        <begin position="12"/>
        <end position="32"/>
    </location>
</feature>
<protein>
    <submittedName>
        <fullName evidence="3">Lysophospholipase L1</fullName>
    </submittedName>
</protein>
<dbReference type="Gene3D" id="3.40.50.1110">
    <property type="entry name" value="SGNH hydrolase"/>
    <property type="match status" value="1"/>
</dbReference>
<proteinExistence type="predicted"/>
<dbReference type="Pfam" id="PF13472">
    <property type="entry name" value="Lipase_GDSL_2"/>
    <property type="match status" value="1"/>
</dbReference>
<dbReference type="EMBL" id="FOEE01000016">
    <property type="protein sequence ID" value="SEP22674.1"/>
    <property type="molecule type" value="Genomic_DNA"/>
</dbReference>
<keyword evidence="1" id="KW-0812">Transmembrane</keyword>
<keyword evidence="1" id="KW-1133">Transmembrane helix</keyword>
<sequence length="239" mass="24810">MTTVRARPNLSRPLVIGLVLALVVIAGVAVWWTQRGEDPDEALCRTISAEVEARDDERPVATGGEVAVILGDSYSQGMLLPDQREQAWSTALGRLQGWTTYVDAIGGTGFVNGGSCGGQTFGSRVEHVLEWSPGTVVVQGGLNDADADPAEVQEAAGEVLADLSDVPRVVVVGPPTTPGRGDVTAIDAALAVAAAEADRQYVSTAGWTLPYGDDGLHPTAEGHQQFAAMVAQALAAARP</sequence>
<evidence type="ECO:0000313" key="4">
    <source>
        <dbReference type="Proteomes" id="UP000198960"/>
    </source>
</evidence>
<dbReference type="InterPro" id="IPR036514">
    <property type="entry name" value="SGNH_hydro_sf"/>
</dbReference>
<reference evidence="4" key="1">
    <citation type="submission" date="2016-10" db="EMBL/GenBank/DDBJ databases">
        <authorList>
            <person name="Varghese N."/>
            <person name="Submissions S."/>
        </authorList>
    </citation>
    <scope>NUCLEOTIDE SEQUENCE [LARGE SCALE GENOMIC DNA]</scope>
    <source>
        <strain evidence="4">DSM 45413</strain>
    </source>
</reference>
<keyword evidence="4" id="KW-1185">Reference proteome</keyword>
<dbReference type="AlphaFoldDB" id="A0A1H8W4X1"/>
<evidence type="ECO:0000313" key="3">
    <source>
        <dbReference type="EMBL" id="SEP22674.1"/>
    </source>
</evidence>